<sequence length="143" mass="15985">MPLGPLLEVGLVQILVSQAQCPEAFPRKLIEVFCGFVLQCLAAWMQTFKDDRVRTLAVEFQLAILLHNHRHPLPDVVKIQDAEKLVEFLLAPNLDGDAFWCSILEDKSEVSGSRGESGFVWRLCLVLQAPVLLFGHDSVAECK</sequence>
<reference evidence="1" key="1">
    <citation type="submission" date="2019-12" db="EMBL/GenBank/DDBJ databases">
        <title>An insight into the sialome of adult female Ixodes ricinus ticks feeding for 6 days.</title>
        <authorList>
            <person name="Perner J."/>
            <person name="Ribeiro J.M.C."/>
        </authorList>
    </citation>
    <scope>NUCLEOTIDE SEQUENCE</scope>
    <source>
        <strain evidence="1">Semi-engorged</strain>
        <tissue evidence="1">Salivary glands</tissue>
    </source>
</reference>
<dbReference type="EMBL" id="GIFC01011182">
    <property type="protein sequence ID" value="MXU93265.1"/>
    <property type="molecule type" value="Transcribed_RNA"/>
</dbReference>
<protein>
    <submittedName>
        <fullName evidence="1">Uncharacterized protein</fullName>
    </submittedName>
</protein>
<accession>A0A6B0UUF4</accession>
<evidence type="ECO:0000313" key="1">
    <source>
        <dbReference type="EMBL" id="MXU93265.1"/>
    </source>
</evidence>
<organism evidence="1">
    <name type="scientific">Ixodes ricinus</name>
    <name type="common">Common tick</name>
    <name type="synonym">Acarus ricinus</name>
    <dbReference type="NCBI Taxonomy" id="34613"/>
    <lineage>
        <taxon>Eukaryota</taxon>
        <taxon>Metazoa</taxon>
        <taxon>Ecdysozoa</taxon>
        <taxon>Arthropoda</taxon>
        <taxon>Chelicerata</taxon>
        <taxon>Arachnida</taxon>
        <taxon>Acari</taxon>
        <taxon>Parasitiformes</taxon>
        <taxon>Ixodida</taxon>
        <taxon>Ixodoidea</taxon>
        <taxon>Ixodidae</taxon>
        <taxon>Ixodinae</taxon>
        <taxon>Ixodes</taxon>
    </lineage>
</organism>
<proteinExistence type="predicted"/>
<name>A0A6B0UUF4_IXORI</name>
<dbReference type="AlphaFoldDB" id="A0A6B0UUF4"/>